<keyword evidence="3" id="KW-1185">Reference proteome</keyword>
<evidence type="ECO:0000256" key="1">
    <source>
        <dbReference type="SAM" id="MobiDB-lite"/>
    </source>
</evidence>
<dbReference type="Proteomes" id="UP001595803">
    <property type="component" value="Unassembled WGS sequence"/>
</dbReference>
<accession>A0ABV7Z4E1</accession>
<dbReference type="EMBL" id="JBHRZG010000006">
    <property type="protein sequence ID" value="MFC3832332.1"/>
    <property type="molecule type" value="Genomic_DNA"/>
</dbReference>
<name>A0ABV7Z4E1_9DEIO</name>
<evidence type="ECO:0000313" key="2">
    <source>
        <dbReference type="EMBL" id="MFC3832332.1"/>
    </source>
</evidence>
<feature type="region of interest" description="Disordered" evidence="1">
    <location>
        <begin position="217"/>
        <end position="239"/>
    </location>
</feature>
<sequence>MLLSVDWDAFSGTRELVFDAPIWGTRDRPHDRDAAWWTRTLRRGGTAWDALDADYPLYPGWETIAQYAGVPAYVALSHADAWAWLEQYPGHDVLNVDSHHDLASLSGDPRRVRPGNWAGLGLSAGLIRTYTCAYPAWHAHLPVAEGFDLPRTRTELGALLPADVQARTTLRRQPEAQGVWPDAAQVTSLLLVQSPAWTSPAHDDTFMQVVRGVEATPLSEPLGRPRPCTVGHGEVYTQT</sequence>
<proteinExistence type="predicted"/>
<gene>
    <name evidence="2" type="ORF">ACFOSB_05635</name>
</gene>
<comment type="caution">
    <text evidence="2">The sequence shown here is derived from an EMBL/GenBank/DDBJ whole genome shotgun (WGS) entry which is preliminary data.</text>
</comment>
<reference evidence="3" key="1">
    <citation type="journal article" date="2019" name="Int. J. Syst. Evol. Microbiol.">
        <title>The Global Catalogue of Microorganisms (GCM) 10K type strain sequencing project: providing services to taxonomists for standard genome sequencing and annotation.</title>
        <authorList>
            <consortium name="The Broad Institute Genomics Platform"/>
            <consortium name="The Broad Institute Genome Sequencing Center for Infectious Disease"/>
            <person name="Wu L."/>
            <person name="Ma J."/>
        </authorList>
    </citation>
    <scope>NUCLEOTIDE SEQUENCE [LARGE SCALE GENOMIC DNA]</scope>
    <source>
        <strain evidence="3">CCTCC AB 2017081</strain>
    </source>
</reference>
<organism evidence="2 3">
    <name type="scientific">Deinococcus rufus</name>
    <dbReference type="NCBI Taxonomy" id="2136097"/>
    <lineage>
        <taxon>Bacteria</taxon>
        <taxon>Thermotogati</taxon>
        <taxon>Deinococcota</taxon>
        <taxon>Deinococci</taxon>
        <taxon>Deinococcales</taxon>
        <taxon>Deinococcaceae</taxon>
        <taxon>Deinococcus</taxon>
    </lineage>
</organism>
<protein>
    <submittedName>
        <fullName evidence="2">Arginase</fullName>
    </submittedName>
</protein>
<evidence type="ECO:0000313" key="3">
    <source>
        <dbReference type="Proteomes" id="UP001595803"/>
    </source>
</evidence>
<dbReference type="RefSeq" id="WP_322474249.1">
    <property type="nucleotide sequence ID" value="NZ_JBHRZG010000006.1"/>
</dbReference>